<dbReference type="Proteomes" id="UP000756921">
    <property type="component" value="Unassembled WGS sequence"/>
</dbReference>
<gene>
    <name evidence="2" type="ORF">PMIN01_00720</name>
</gene>
<sequence>MKEPASKNELQRKTPSTPVSTRPPPERCILSQATAQPLPVTPLYAEALRNSLNRLSLRAPEVEDPRPILGLTKKISKAKVRESHKEIERRYRPSPLGREALEKDVEVQCFLKPSSRPVGIPALNPKILKKLYKLKILHRKEEGSAPILPREYTPPLFPRACRATQIQLQPQLYPCHFARLQRVVIPERGRLLKRSLALNQNQEAHVLRRSLLQTLGIAVEEPGQESDAIDAAQCKRCKRCLKRERKRTKKAAKLDLKMMLKAIRDSKRGEEKEFEHLDRESIAKQGLDLHLCSRMLDMFSKRVLVLRGAELFN</sequence>
<keyword evidence="3" id="KW-1185">Reference proteome</keyword>
<feature type="region of interest" description="Disordered" evidence="1">
    <location>
        <begin position="1"/>
        <end position="26"/>
    </location>
</feature>
<evidence type="ECO:0000313" key="2">
    <source>
        <dbReference type="EMBL" id="KAF9741181.1"/>
    </source>
</evidence>
<feature type="compositionally biased region" description="Basic and acidic residues" evidence="1">
    <location>
        <begin position="1"/>
        <end position="12"/>
    </location>
</feature>
<proteinExistence type="predicted"/>
<dbReference type="OrthoDB" id="10547281at2759"/>
<dbReference type="EMBL" id="WJXW01000001">
    <property type="protein sequence ID" value="KAF9741181.1"/>
    <property type="molecule type" value="Genomic_DNA"/>
</dbReference>
<evidence type="ECO:0000256" key="1">
    <source>
        <dbReference type="SAM" id="MobiDB-lite"/>
    </source>
</evidence>
<reference evidence="2" key="1">
    <citation type="journal article" date="2020" name="Mol. Plant Microbe Interact.">
        <title>Genome Sequence of the Biocontrol Agent Coniothyrium minitans strain Conio (IMI 134523).</title>
        <authorList>
            <person name="Patel D."/>
            <person name="Shittu T.A."/>
            <person name="Baroncelli R."/>
            <person name="Muthumeenakshi S."/>
            <person name="Osborne T.H."/>
            <person name="Janganan T.K."/>
            <person name="Sreenivasaprasad S."/>
        </authorList>
    </citation>
    <scope>NUCLEOTIDE SEQUENCE</scope>
    <source>
        <strain evidence="2">Conio</strain>
    </source>
</reference>
<protein>
    <submittedName>
        <fullName evidence="2">Uncharacterized protein</fullName>
    </submittedName>
</protein>
<evidence type="ECO:0000313" key="3">
    <source>
        <dbReference type="Proteomes" id="UP000756921"/>
    </source>
</evidence>
<name>A0A9P6GTM4_9PLEO</name>
<comment type="caution">
    <text evidence="2">The sequence shown here is derived from an EMBL/GenBank/DDBJ whole genome shotgun (WGS) entry which is preliminary data.</text>
</comment>
<organism evidence="2 3">
    <name type="scientific">Paraphaeosphaeria minitans</name>
    <dbReference type="NCBI Taxonomy" id="565426"/>
    <lineage>
        <taxon>Eukaryota</taxon>
        <taxon>Fungi</taxon>
        <taxon>Dikarya</taxon>
        <taxon>Ascomycota</taxon>
        <taxon>Pezizomycotina</taxon>
        <taxon>Dothideomycetes</taxon>
        <taxon>Pleosporomycetidae</taxon>
        <taxon>Pleosporales</taxon>
        <taxon>Massarineae</taxon>
        <taxon>Didymosphaeriaceae</taxon>
        <taxon>Paraphaeosphaeria</taxon>
    </lineage>
</organism>
<accession>A0A9P6GTM4</accession>
<dbReference type="AlphaFoldDB" id="A0A9P6GTM4"/>